<feature type="domain" description="Heterokaryon incompatibility" evidence="1">
    <location>
        <begin position="45"/>
        <end position="138"/>
    </location>
</feature>
<dbReference type="OrthoDB" id="3557394at2759"/>
<name>A0A7C8IAN0_9PLEO</name>
<dbReference type="Proteomes" id="UP000481861">
    <property type="component" value="Unassembled WGS sequence"/>
</dbReference>
<proteinExistence type="predicted"/>
<gene>
    <name evidence="2" type="ORF">BDV95DRAFT_665495</name>
</gene>
<dbReference type="AlphaFoldDB" id="A0A7C8IAN0"/>
<dbReference type="InterPro" id="IPR052895">
    <property type="entry name" value="HetReg/Transcr_Mod"/>
</dbReference>
<dbReference type="Pfam" id="PF06985">
    <property type="entry name" value="HET"/>
    <property type="match status" value="1"/>
</dbReference>
<dbReference type="PANTHER" id="PTHR24148:SF64">
    <property type="entry name" value="HETEROKARYON INCOMPATIBILITY DOMAIN-CONTAINING PROTEIN"/>
    <property type="match status" value="1"/>
</dbReference>
<evidence type="ECO:0000313" key="2">
    <source>
        <dbReference type="EMBL" id="KAF2874809.1"/>
    </source>
</evidence>
<dbReference type="PANTHER" id="PTHR24148">
    <property type="entry name" value="ANKYRIN REPEAT DOMAIN-CONTAINING PROTEIN 39 HOMOLOG-RELATED"/>
    <property type="match status" value="1"/>
</dbReference>
<keyword evidence="3" id="KW-1185">Reference proteome</keyword>
<sequence>MTDAAYPGRALESGEIRLIRLLPGTWTDPIQCDLFQASLKARPEYRALSYVWGSRHVTRPIILKNQQQAATHAATINLERALRHLRHQYKEGLVLWVDALCINQKDVEERTNQVKLMGRIYESCKSVIVYLGSNLGRTVCSTSGPAITRFGDAEGDKLHEQNLSDKMARDTLESVNTPPGFDVLDVFSLIRMLAHGGHFTQTSLFTQVGDKPERDTARMRLFEALRQTMHTPWTPWWTRISCCSDHAQKLPRDQQKVLADFSHRVLDIEDQRIAQKAVLLGYEMSIHLKRTPLLKLLRRFRNRKASDPRDKVFALLSLAQTKPRGPEFLPDYTMSEREVFRTVTISLIYESESLCVLNTDLGRKCREDLPTWVPDWDAPGSHTDDIRAEAVKLYNACGIIRANKSTIRPLGHDVLKVEAKAAGKLVQVEEVMLGDSIKASRRTSKNWWRALEGSGTAAETFWRLMCADVIHMGPGSRYQVDHRRARPEDKISFVSWALRSGRSPFCAESLSESETRLLGQDNLTAADNMDTECVSVMDKSIVSATLSRRLFVTSKGHIGLGPANAQVGGQLVFMKGGRTPFILREALDFKSPWYDELVADKDWQGFMVGDKTCFELIGDCYAQDLMDSGVLDLRSQPWGKIMLV</sequence>
<dbReference type="EMBL" id="JAADJZ010000005">
    <property type="protein sequence ID" value="KAF2874809.1"/>
    <property type="molecule type" value="Genomic_DNA"/>
</dbReference>
<evidence type="ECO:0000313" key="3">
    <source>
        <dbReference type="Proteomes" id="UP000481861"/>
    </source>
</evidence>
<protein>
    <submittedName>
        <fullName evidence="2">Heterokaryon incompatibility protein-domain-containing protein</fullName>
    </submittedName>
</protein>
<reference evidence="2 3" key="1">
    <citation type="submission" date="2020-01" db="EMBL/GenBank/DDBJ databases">
        <authorList>
            <consortium name="DOE Joint Genome Institute"/>
            <person name="Haridas S."/>
            <person name="Albert R."/>
            <person name="Binder M."/>
            <person name="Bloem J."/>
            <person name="Labutti K."/>
            <person name="Salamov A."/>
            <person name="Andreopoulos B."/>
            <person name="Baker S.E."/>
            <person name="Barry K."/>
            <person name="Bills G."/>
            <person name="Bluhm B.H."/>
            <person name="Cannon C."/>
            <person name="Castanera R."/>
            <person name="Culley D.E."/>
            <person name="Daum C."/>
            <person name="Ezra D."/>
            <person name="Gonzalez J.B."/>
            <person name="Henrissat B."/>
            <person name="Kuo A."/>
            <person name="Liang C."/>
            <person name="Lipzen A."/>
            <person name="Lutzoni F."/>
            <person name="Magnuson J."/>
            <person name="Mondo S."/>
            <person name="Nolan M."/>
            <person name="Ohm R."/>
            <person name="Pangilinan J."/>
            <person name="Park H.-J.H."/>
            <person name="Ramirez L."/>
            <person name="Alfaro M."/>
            <person name="Sun H."/>
            <person name="Tritt A."/>
            <person name="Yoshinaga Y."/>
            <person name="Zwiers L.-H.L."/>
            <person name="Turgeon B.G."/>
            <person name="Goodwin S.B."/>
            <person name="Spatafora J.W."/>
            <person name="Crous P.W."/>
            <person name="Grigoriev I.V."/>
        </authorList>
    </citation>
    <scope>NUCLEOTIDE SEQUENCE [LARGE SCALE GENOMIC DNA]</scope>
    <source>
        <strain evidence="2 3">CBS 611.86</strain>
    </source>
</reference>
<accession>A0A7C8IAN0</accession>
<comment type="caution">
    <text evidence="2">The sequence shown here is derived from an EMBL/GenBank/DDBJ whole genome shotgun (WGS) entry which is preliminary data.</text>
</comment>
<organism evidence="2 3">
    <name type="scientific">Massariosphaeria phaeospora</name>
    <dbReference type="NCBI Taxonomy" id="100035"/>
    <lineage>
        <taxon>Eukaryota</taxon>
        <taxon>Fungi</taxon>
        <taxon>Dikarya</taxon>
        <taxon>Ascomycota</taxon>
        <taxon>Pezizomycotina</taxon>
        <taxon>Dothideomycetes</taxon>
        <taxon>Pleosporomycetidae</taxon>
        <taxon>Pleosporales</taxon>
        <taxon>Pleosporales incertae sedis</taxon>
        <taxon>Massariosphaeria</taxon>
    </lineage>
</organism>
<evidence type="ECO:0000259" key="1">
    <source>
        <dbReference type="Pfam" id="PF06985"/>
    </source>
</evidence>
<dbReference type="InterPro" id="IPR010730">
    <property type="entry name" value="HET"/>
</dbReference>